<dbReference type="EMBL" id="PVLR01000011">
    <property type="protein sequence ID" value="PRD69826.1"/>
    <property type="molecule type" value="Genomic_DNA"/>
</dbReference>
<dbReference type="EMBL" id="VYSB01000006">
    <property type="protein sequence ID" value="MYZ51966.1"/>
    <property type="molecule type" value="Genomic_DNA"/>
</dbReference>
<dbReference type="InterPro" id="IPR021317">
    <property type="entry name" value="DUF2917"/>
</dbReference>
<dbReference type="RefSeq" id="WP_105728653.1">
    <property type="nucleotide sequence ID" value="NZ_DAIPCI010000003.1"/>
</dbReference>
<evidence type="ECO:0000313" key="4">
    <source>
        <dbReference type="Proteomes" id="UP000481947"/>
    </source>
</evidence>
<evidence type="ECO:0000313" key="2">
    <source>
        <dbReference type="EMBL" id="PRD69826.1"/>
    </source>
</evidence>
<sequence>MTSSPSLIELWPGQARTLRAAPGLRLRVWSGRLWITGSGDPNDYFVAAGQTLTLGQGLLVLEADAGPARYSLIRPAAAQSGLIAASRRISWRTMSDCISR</sequence>
<reference evidence="2 3" key="1">
    <citation type="submission" date="2018-03" db="EMBL/GenBank/DDBJ databases">
        <title>Comparative genomics illustrates the genes involved in a hyperalkaliphilic mechanisms of Serpentinomonas isolated from highly-alkaline calcium-rich serpentinized springs.</title>
        <authorList>
            <person name="Suzuki S."/>
            <person name="Ishii S."/>
            <person name="Walworth N."/>
            <person name="Bird L."/>
            <person name="Kuenen J.G."/>
            <person name="Nealson K.H."/>
        </authorList>
    </citation>
    <scope>NUCLEOTIDE SEQUENCE [LARGE SCALE GENOMIC DNA]</scope>
    <source>
        <strain evidence="2 3">83</strain>
    </source>
</reference>
<gene>
    <name evidence="2" type="ORF">C6P61_04110</name>
    <name evidence="1" type="ORF">F5985_07425</name>
</gene>
<dbReference type="Pfam" id="PF11142">
    <property type="entry name" value="DUF2917"/>
    <property type="match status" value="1"/>
</dbReference>
<dbReference type="OrthoDB" id="8912701at2"/>
<protein>
    <submittedName>
        <fullName evidence="1">DUF2917 domain-containing protein</fullName>
    </submittedName>
</protein>
<comment type="caution">
    <text evidence="2">The sequence shown here is derived from an EMBL/GenBank/DDBJ whole genome shotgun (WGS) entry which is preliminary data.</text>
</comment>
<evidence type="ECO:0000313" key="1">
    <source>
        <dbReference type="EMBL" id="MYZ51966.1"/>
    </source>
</evidence>
<evidence type="ECO:0000313" key="3">
    <source>
        <dbReference type="Proteomes" id="UP000238326"/>
    </source>
</evidence>
<dbReference type="Proteomes" id="UP000481947">
    <property type="component" value="Unassembled WGS sequence"/>
</dbReference>
<organism evidence="2 3">
    <name type="scientific">Malikia spinosa</name>
    <dbReference type="NCBI Taxonomy" id="86180"/>
    <lineage>
        <taxon>Bacteria</taxon>
        <taxon>Pseudomonadati</taxon>
        <taxon>Pseudomonadota</taxon>
        <taxon>Betaproteobacteria</taxon>
        <taxon>Burkholderiales</taxon>
        <taxon>Comamonadaceae</taxon>
        <taxon>Malikia</taxon>
    </lineage>
</organism>
<proteinExistence type="predicted"/>
<dbReference type="AlphaFoldDB" id="A0A2S9KHB9"/>
<dbReference type="Proteomes" id="UP000238326">
    <property type="component" value="Unassembled WGS sequence"/>
</dbReference>
<accession>A0A2S9KHB9</accession>
<keyword evidence="3" id="KW-1185">Reference proteome</keyword>
<name>A0A2S9KHB9_9BURK</name>
<reference evidence="1 4" key="2">
    <citation type="submission" date="2019-09" db="EMBL/GenBank/DDBJ databases">
        <title>Identification of Malikia spinosa a prominent benzene-, toluene-, and ethylbenzene-degrading bacterium: enrichment, isolation and whole genome sequencing.</title>
        <authorList>
            <person name="Tancsics A."/>
            <person name="Revesz F."/>
            <person name="Kriszt B."/>
        </authorList>
    </citation>
    <scope>NUCLEOTIDE SEQUENCE [LARGE SCALE GENOMIC DNA]</scope>
    <source>
        <strain evidence="1 4">AB6</strain>
    </source>
</reference>